<feature type="domain" description="Replication factor A C-terminal" evidence="2">
    <location>
        <begin position="243"/>
        <end position="359"/>
    </location>
</feature>
<dbReference type="Proteomes" id="UP001604277">
    <property type="component" value="Unassembled WGS sequence"/>
</dbReference>
<reference evidence="4" key="1">
    <citation type="submission" date="2024-07" db="EMBL/GenBank/DDBJ databases">
        <title>Two chromosome-level genome assemblies of Korean endemic species Abeliophyllum distichum and Forsythia ovata (Oleaceae).</title>
        <authorList>
            <person name="Jang H."/>
        </authorList>
    </citation>
    <scope>NUCLEOTIDE SEQUENCE [LARGE SCALE GENOMIC DNA]</scope>
</reference>
<sequence length="463" mass="52282">MLLLRFLEKWYFSRMRCDIKDHLGSKKMNTKYKLIPEISLTDKDKNWTAKVIVSEKTSARTSQNGSIRYQNLILMDPQKNKIQATLFDNHITAFQDLLLLSKTYLISNATIKPTKPEYVASVGPIHWVITGKTRVIEIQEDNNALLSSTYNFTPFDKLKEYMDASADISVSLSTKGNSSFFIDAPFPQVAVLKSWVDENVENLNQLIVEKSYFIASPAKVPIPDDNKITDIKNISGLHHMQTYFWVKAKANLQKQEQAYWYMSCSNCNKLSGADANEVFECVFCKFKQAHGAPRARATIQLQDATSSLLATVIGPPAETFFQCSAYDLMKGTTQNEKSDIVEKMRTSIEEDMLFYVKAVPKEKEEGYKYDVVFIMNPSETPGKTTYIESEKNNTPDSASSDLVPYAPVTPTSKRVLFQEEYSATSSSKKKQSDKDENIGQSTSGKDENIGQSTSDEGTMEESY</sequence>
<dbReference type="Pfam" id="PF08646">
    <property type="entry name" value="Rep_fac-A_C"/>
    <property type="match status" value="1"/>
</dbReference>
<dbReference type="Gene3D" id="2.40.50.140">
    <property type="entry name" value="Nucleic acid-binding proteins"/>
    <property type="match status" value="2"/>
</dbReference>
<evidence type="ECO:0000313" key="4">
    <source>
        <dbReference type="Proteomes" id="UP001604277"/>
    </source>
</evidence>
<accession>A0ABD1UZ81</accession>
<evidence type="ECO:0000259" key="2">
    <source>
        <dbReference type="Pfam" id="PF08646"/>
    </source>
</evidence>
<dbReference type="PANTHER" id="PTHR47165:SF4">
    <property type="entry name" value="OS03G0429900 PROTEIN"/>
    <property type="match status" value="1"/>
</dbReference>
<dbReference type="InterPro" id="IPR012340">
    <property type="entry name" value="NA-bd_OB-fold"/>
</dbReference>
<protein>
    <recommendedName>
        <fullName evidence="2">Replication factor A C-terminal domain-containing protein</fullName>
    </recommendedName>
</protein>
<feature type="region of interest" description="Disordered" evidence="1">
    <location>
        <begin position="380"/>
        <end position="463"/>
    </location>
</feature>
<keyword evidence="4" id="KW-1185">Reference proteome</keyword>
<feature type="compositionally biased region" description="Polar residues" evidence="1">
    <location>
        <begin position="438"/>
        <end position="456"/>
    </location>
</feature>
<name>A0ABD1UZ81_9LAMI</name>
<dbReference type="InterPro" id="IPR013955">
    <property type="entry name" value="Rep_factor-A_C"/>
</dbReference>
<gene>
    <name evidence="3" type="ORF">Fot_22960</name>
</gene>
<evidence type="ECO:0000256" key="1">
    <source>
        <dbReference type="SAM" id="MobiDB-lite"/>
    </source>
</evidence>
<dbReference type="SUPFAM" id="SSF50249">
    <property type="entry name" value="Nucleic acid-binding proteins"/>
    <property type="match status" value="2"/>
</dbReference>
<dbReference type="AlphaFoldDB" id="A0ABD1UZ81"/>
<organism evidence="3 4">
    <name type="scientific">Forsythia ovata</name>
    <dbReference type="NCBI Taxonomy" id="205694"/>
    <lineage>
        <taxon>Eukaryota</taxon>
        <taxon>Viridiplantae</taxon>
        <taxon>Streptophyta</taxon>
        <taxon>Embryophyta</taxon>
        <taxon>Tracheophyta</taxon>
        <taxon>Spermatophyta</taxon>
        <taxon>Magnoliopsida</taxon>
        <taxon>eudicotyledons</taxon>
        <taxon>Gunneridae</taxon>
        <taxon>Pentapetalae</taxon>
        <taxon>asterids</taxon>
        <taxon>lamiids</taxon>
        <taxon>Lamiales</taxon>
        <taxon>Oleaceae</taxon>
        <taxon>Forsythieae</taxon>
        <taxon>Forsythia</taxon>
    </lineage>
</organism>
<dbReference type="EMBL" id="JBFOLJ010000006">
    <property type="protein sequence ID" value="KAL2530359.1"/>
    <property type="molecule type" value="Genomic_DNA"/>
</dbReference>
<dbReference type="PANTHER" id="PTHR47165">
    <property type="entry name" value="OS03G0429900 PROTEIN"/>
    <property type="match status" value="1"/>
</dbReference>
<comment type="caution">
    <text evidence="3">The sequence shown here is derived from an EMBL/GenBank/DDBJ whole genome shotgun (WGS) entry which is preliminary data.</text>
</comment>
<evidence type="ECO:0000313" key="3">
    <source>
        <dbReference type="EMBL" id="KAL2530359.1"/>
    </source>
</evidence>
<proteinExistence type="predicted"/>